<organism evidence="1 2">
    <name type="scientific">Vanilla planifolia</name>
    <name type="common">Vanilla</name>
    <dbReference type="NCBI Taxonomy" id="51239"/>
    <lineage>
        <taxon>Eukaryota</taxon>
        <taxon>Viridiplantae</taxon>
        <taxon>Streptophyta</taxon>
        <taxon>Embryophyta</taxon>
        <taxon>Tracheophyta</taxon>
        <taxon>Spermatophyta</taxon>
        <taxon>Magnoliopsida</taxon>
        <taxon>Liliopsida</taxon>
        <taxon>Asparagales</taxon>
        <taxon>Orchidaceae</taxon>
        <taxon>Vanilloideae</taxon>
        <taxon>Vanilleae</taxon>
        <taxon>Vanilla</taxon>
    </lineage>
</organism>
<accession>A0A835RGY4</accession>
<comment type="caution">
    <text evidence="1">The sequence shown here is derived from an EMBL/GenBank/DDBJ whole genome shotgun (WGS) entry which is preliminary data.</text>
</comment>
<dbReference type="EMBL" id="JADCNM010000003">
    <property type="protein sequence ID" value="KAG0490258.1"/>
    <property type="molecule type" value="Genomic_DNA"/>
</dbReference>
<reference evidence="1 2" key="1">
    <citation type="journal article" date="2020" name="Nat. Food">
        <title>A phased Vanilla planifolia genome enables genetic improvement of flavour and production.</title>
        <authorList>
            <person name="Hasing T."/>
            <person name="Tang H."/>
            <person name="Brym M."/>
            <person name="Khazi F."/>
            <person name="Huang T."/>
            <person name="Chambers A.H."/>
        </authorList>
    </citation>
    <scope>NUCLEOTIDE SEQUENCE [LARGE SCALE GENOMIC DNA]</scope>
    <source>
        <tissue evidence="1">Leaf</tissue>
    </source>
</reference>
<protein>
    <submittedName>
        <fullName evidence="1">Uncharacterized protein</fullName>
    </submittedName>
</protein>
<sequence>MDVFTSHGGGGAGGGGGGGFGVAMKEFGNRSAELKLKLISWWVKVDAEEADPLGRGGSAMGHG</sequence>
<name>A0A835RGY4_VANPL</name>
<dbReference type="AlphaFoldDB" id="A0A835RGY4"/>
<evidence type="ECO:0000313" key="1">
    <source>
        <dbReference type="EMBL" id="KAG0490258.1"/>
    </source>
</evidence>
<gene>
    <name evidence="1" type="ORF">HPP92_007121</name>
</gene>
<dbReference type="Proteomes" id="UP000639772">
    <property type="component" value="Chromosome 3"/>
</dbReference>
<evidence type="ECO:0000313" key="2">
    <source>
        <dbReference type="Proteomes" id="UP000639772"/>
    </source>
</evidence>
<proteinExistence type="predicted"/>